<dbReference type="InterPro" id="IPR007554">
    <property type="entry name" value="Glycerophosphate_synth"/>
</dbReference>
<dbReference type="InterPro" id="IPR029044">
    <property type="entry name" value="Nucleotide-diphossugar_trans"/>
</dbReference>
<dbReference type="InterPro" id="IPR001173">
    <property type="entry name" value="Glyco_trans_2-like"/>
</dbReference>
<proteinExistence type="inferred from homology"/>
<dbReference type="SUPFAM" id="SSF53756">
    <property type="entry name" value="UDP-Glycosyltransferase/glycogen phosphorylase"/>
    <property type="match status" value="1"/>
</dbReference>
<organism evidence="3 4">
    <name type="scientific">Gottfriedia luciferensis</name>
    <dbReference type="NCBI Taxonomy" id="178774"/>
    <lineage>
        <taxon>Bacteria</taxon>
        <taxon>Bacillati</taxon>
        <taxon>Bacillota</taxon>
        <taxon>Bacilli</taxon>
        <taxon>Bacillales</taxon>
        <taxon>Bacillaceae</taxon>
        <taxon>Gottfriedia</taxon>
    </lineage>
</organism>
<dbReference type="SUPFAM" id="SSF53448">
    <property type="entry name" value="Nucleotide-diphospho-sugar transferases"/>
    <property type="match status" value="1"/>
</dbReference>
<evidence type="ECO:0000313" key="3">
    <source>
        <dbReference type="EMBL" id="ODG90060.1"/>
    </source>
</evidence>
<gene>
    <name evidence="3" type="ORF">BED47_14450</name>
</gene>
<dbReference type="RefSeq" id="WP_069035389.1">
    <property type="nucleotide sequence ID" value="NZ_MDKC01000036.1"/>
</dbReference>
<dbReference type="Gene3D" id="3.90.550.10">
    <property type="entry name" value="Spore Coat Polysaccharide Biosynthesis Protein SpsA, Chain A"/>
    <property type="match status" value="1"/>
</dbReference>
<dbReference type="InterPro" id="IPR043148">
    <property type="entry name" value="TagF_C"/>
</dbReference>
<comment type="similarity">
    <text evidence="1">Belongs to the glycosyltransferase 2 family.</text>
</comment>
<dbReference type="Pfam" id="PF04464">
    <property type="entry name" value="Glyphos_transf"/>
    <property type="match status" value="1"/>
</dbReference>
<dbReference type="Proteomes" id="UP000094580">
    <property type="component" value="Unassembled WGS sequence"/>
</dbReference>
<sequence>MEKAKVSVVVVAHNHEDVLKDCLNSLQGQSLTDIETIIIDNGSSDNSKKIIEEYSNSHKNIRFISLELMSKNKARNIGLHEATGEFVAFIDADDIVNPSAYENLYNSAIKDHTDIALGNIQLFNGTRKWEHHELKSIIKKDLPTLREFHKHPELLLNPSIKNMMIKRSLIIDNQLQFNELLTEQQDLLFTQQCFICSNKVYVTTDIVIKVRDLTNSDVIKQTSTLEFFDNLLVTQTELINYYNLKDITSHYSHVEKKLWDYYLTSLLTKAYYFPSEQYNDLLRISSDFAKNLSENLMENNTSKISKVFYTIFLNQNPEEFHLLMNLLSDRSLQKGAVMIEGKYYHYFAKYFPKYKEYLEIKEFNLHQKIEILSLRGDRLQVGGFAFIEEIDNLDSVKELQFKNKSNGQLISVTLETLERSDLSYLFSKNSINYSDGGYKTTTFELSKILPDGDYEVFISVKVGDISLKKPLHIFYFSTKANSKPATTKTHSIVPYFPKKNLHIRIKKTGLLGKLKTKIQKSFRDIVYEFGLLVLRREWKSFLIFYLYRLTQRYYRNKHIWLIGERKDTAQDNSYHLFKYIQKNKIRDNCYYLIDKKAKDYEYIKEFGNIVQYGSLKHTLYLLTCDKTINAYSERANMYTHEYLQVLKCHPEWQQNQKILIQHGVIGVSRVNHVLNKNRMGYSLFIVSSDFEKDHIVNEFGYAENEVAVTGLARWDALENTGNGKTILIMPTWRNWNKSTQQLMNSEYFNRYFSLLSNPELHQILEKNDLNIIFYPHYQTQIYMKDVPDFHKRIKTIRQGEETVQSLLKRSDLLITDYSTVSFDFSYMEKPVIFYQFDYKRFYYEHYNQGPITQDLLFGEVVTEEEQVLNGIKKFANKDKQFLENTVENPFVIKTPKQHAKLNYEAIANR</sequence>
<keyword evidence="4" id="KW-1185">Reference proteome</keyword>
<dbReference type="InterPro" id="IPR050834">
    <property type="entry name" value="Glycosyltransf_2"/>
</dbReference>
<dbReference type="PANTHER" id="PTHR43685:SF11">
    <property type="entry name" value="GLYCOSYLTRANSFERASE TAGX-RELATED"/>
    <property type="match status" value="1"/>
</dbReference>
<accession>A0ABX2ZK23</accession>
<dbReference type="CDD" id="cd00761">
    <property type="entry name" value="Glyco_tranf_GTA_type"/>
    <property type="match status" value="1"/>
</dbReference>
<dbReference type="Pfam" id="PF00535">
    <property type="entry name" value="Glycos_transf_2"/>
    <property type="match status" value="1"/>
</dbReference>
<dbReference type="PANTHER" id="PTHR43685">
    <property type="entry name" value="GLYCOSYLTRANSFERASE"/>
    <property type="match status" value="1"/>
</dbReference>
<dbReference type="EMBL" id="MDKC01000036">
    <property type="protein sequence ID" value="ODG90060.1"/>
    <property type="molecule type" value="Genomic_DNA"/>
</dbReference>
<protein>
    <recommendedName>
        <fullName evidence="2">Glycosyltransferase 2-like domain-containing protein</fullName>
    </recommendedName>
</protein>
<evidence type="ECO:0000259" key="2">
    <source>
        <dbReference type="Pfam" id="PF00535"/>
    </source>
</evidence>
<dbReference type="Gene3D" id="3.40.50.12580">
    <property type="match status" value="1"/>
</dbReference>
<name>A0ABX2ZK23_9BACI</name>
<evidence type="ECO:0000313" key="4">
    <source>
        <dbReference type="Proteomes" id="UP000094580"/>
    </source>
</evidence>
<evidence type="ECO:0000256" key="1">
    <source>
        <dbReference type="ARBA" id="ARBA00006739"/>
    </source>
</evidence>
<feature type="domain" description="Glycosyltransferase 2-like" evidence="2">
    <location>
        <begin position="7"/>
        <end position="170"/>
    </location>
</feature>
<reference evidence="3 4" key="1">
    <citation type="submission" date="2016-07" db="EMBL/GenBank/DDBJ databases">
        <authorList>
            <person name="Townsley L."/>
            <person name="Shank E.A."/>
        </authorList>
    </citation>
    <scope>NUCLEOTIDE SEQUENCE [LARGE SCALE GENOMIC DNA]</scope>
    <source>
        <strain evidence="3 4">CH01</strain>
    </source>
</reference>
<comment type="caution">
    <text evidence="3">The sequence shown here is derived from an EMBL/GenBank/DDBJ whole genome shotgun (WGS) entry which is preliminary data.</text>
</comment>